<dbReference type="EMBL" id="BGZK01000219">
    <property type="protein sequence ID" value="GBP29393.1"/>
    <property type="molecule type" value="Genomic_DNA"/>
</dbReference>
<keyword evidence="2" id="KW-1185">Reference proteome</keyword>
<organism evidence="1 2">
    <name type="scientific">Eumeta variegata</name>
    <name type="common">Bagworm moth</name>
    <name type="synonym">Eumeta japonica</name>
    <dbReference type="NCBI Taxonomy" id="151549"/>
    <lineage>
        <taxon>Eukaryota</taxon>
        <taxon>Metazoa</taxon>
        <taxon>Ecdysozoa</taxon>
        <taxon>Arthropoda</taxon>
        <taxon>Hexapoda</taxon>
        <taxon>Insecta</taxon>
        <taxon>Pterygota</taxon>
        <taxon>Neoptera</taxon>
        <taxon>Endopterygota</taxon>
        <taxon>Lepidoptera</taxon>
        <taxon>Glossata</taxon>
        <taxon>Ditrysia</taxon>
        <taxon>Tineoidea</taxon>
        <taxon>Psychidae</taxon>
        <taxon>Oiketicinae</taxon>
        <taxon>Eumeta</taxon>
    </lineage>
</organism>
<evidence type="ECO:0000313" key="1">
    <source>
        <dbReference type="EMBL" id="GBP29393.1"/>
    </source>
</evidence>
<dbReference type="Proteomes" id="UP000299102">
    <property type="component" value="Unassembled WGS sequence"/>
</dbReference>
<comment type="caution">
    <text evidence="1">The sequence shown here is derived from an EMBL/GenBank/DDBJ whole genome shotgun (WGS) entry which is preliminary data.</text>
</comment>
<evidence type="ECO:0000313" key="2">
    <source>
        <dbReference type="Proteomes" id="UP000299102"/>
    </source>
</evidence>
<protein>
    <submittedName>
        <fullName evidence="1">Uncharacterized protein</fullName>
    </submittedName>
</protein>
<gene>
    <name evidence="1" type="ORF">EVAR_22766_1</name>
</gene>
<name>A0A4C1USE4_EUMVA</name>
<dbReference type="AlphaFoldDB" id="A0A4C1USE4"/>
<proteinExistence type="predicted"/>
<reference evidence="1 2" key="1">
    <citation type="journal article" date="2019" name="Commun. Biol.">
        <title>The bagworm genome reveals a unique fibroin gene that provides high tensile strength.</title>
        <authorList>
            <person name="Kono N."/>
            <person name="Nakamura H."/>
            <person name="Ohtoshi R."/>
            <person name="Tomita M."/>
            <person name="Numata K."/>
            <person name="Arakawa K."/>
        </authorList>
    </citation>
    <scope>NUCLEOTIDE SEQUENCE [LARGE SCALE GENOMIC DNA]</scope>
</reference>
<sequence>MNYIYVFSHKKRSERLLDHHHHQTGMYKEKWAELVCSDVARQVLPGPDVGGTAPQLRPVSGHSFLAIKDGRARNDRLVCPEMRGRSGRF</sequence>
<accession>A0A4C1USE4</accession>